<dbReference type="PANTHER" id="PTHR46238">
    <property type="entry name" value="REVERSE TRANSCRIPTASE DOMAIN-CONTAINING PROTEIN"/>
    <property type="match status" value="1"/>
</dbReference>
<accession>A0A3P8F4C3</accession>
<gene>
    <name evidence="1" type="ORF">HPBE_LOCUS19269</name>
</gene>
<evidence type="ECO:0000313" key="1">
    <source>
        <dbReference type="EMBL" id="VDP14586.1"/>
    </source>
</evidence>
<accession>A0A183GB26</accession>
<organism evidence="2 3">
    <name type="scientific">Heligmosomoides polygyrus</name>
    <name type="common">Parasitic roundworm</name>
    <dbReference type="NCBI Taxonomy" id="6339"/>
    <lineage>
        <taxon>Eukaryota</taxon>
        <taxon>Metazoa</taxon>
        <taxon>Ecdysozoa</taxon>
        <taxon>Nematoda</taxon>
        <taxon>Chromadorea</taxon>
        <taxon>Rhabditida</taxon>
        <taxon>Rhabditina</taxon>
        <taxon>Rhabditomorpha</taxon>
        <taxon>Strongyloidea</taxon>
        <taxon>Heligmosomidae</taxon>
        <taxon>Heligmosomoides</taxon>
    </lineage>
</organism>
<keyword evidence="2" id="KW-1185">Reference proteome</keyword>
<reference evidence="3" key="2">
    <citation type="submission" date="2019-09" db="UniProtKB">
        <authorList>
            <consortium name="WormBaseParasite"/>
        </authorList>
    </citation>
    <scope>IDENTIFICATION</scope>
</reference>
<sequence>MPYHVIFSGQSLGRCFMLTMYCSLTKTRLSSSGRYDAWCDRLEKFGLKLHVKKTEYLTTDEDESSSIRVNGIELPRTSVFKYLRSAIASDGGPLVEANSCVSAVWSKWRSLTVVLCDKRIPEWLSKIYRALLRLVAIYGAECWPVTKEIERRFGVMKTKMLWTVGVTRLDRLRNDSMRQRFGVTPIVKKLRETRLRWYGHVIRANVDTVRKTGLNLEVSGKRPRRRRRQRCLRTLHQDLKTARLHADQAFDREKWRQHSRRAEFICAQSAPFKK</sequence>
<protein>
    <submittedName>
        <fullName evidence="3">Reverse transcriptase</fullName>
    </submittedName>
</protein>
<dbReference type="PANTHER" id="PTHR46238:SF8">
    <property type="entry name" value="ENDONUCLEASE_EXONUCLEASE_PHOSPHATASE DOMAIN-CONTAINING PROTEIN"/>
    <property type="match status" value="1"/>
</dbReference>
<reference evidence="1 2" key="1">
    <citation type="submission" date="2018-11" db="EMBL/GenBank/DDBJ databases">
        <authorList>
            <consortium name="Pathogen Informatics"/>
        </authorList>
    </citation>
    <scope>NUCLEOTIDE SEQUENCE [LARGE SCALE GENOMIC DNA]</scope>
</reference>
<dbReference type="Proteomes" id="UP000050761">
    <property type="component" value="Unassembled WGS sequence"/>
</dbReference>
<dbReference type="EMBL" id="UZAH01031247">
    <property type="protein sequence ID" value="VDP14586.1"/>
    <property type="molecule type" value="Genomic_DNA"/>
</dbReference>
<dbReference type="WBParaSite" id="HPBE_0001927001-mRNA-1">
    <property type="protein sequence ID" value="HPBE_0001927001-mRNA-1"/>
    <property type="gene ID" value="HPBE_0001927001"/>
</dbReference>
<name>A0A183GB26_HELPZ</name>
<proteinExistence type="predicted"/>
<dbReference type="AlphaFoldDB" id="A0A183GB26"/>
<evidence type="ECO:0000313" key="3">
    <source>
        <dbReference type="WBParaSite" id="HPBE_0001927001-mRNA-1"/>
    </source>
</evidence>
<evidence type="ECO:0000313" key="2">
    <source>
        <dbReference type="Proteomes" id="UP000050761"/>
    </source>
</evidence>